<dbReference type="EMBL" id="CAQQ02029610">
    <property type="status" value="NOT_ANNOTATED_CDS"/>
    <property type="molecule type" value="Genomic_DNA"/>
</dbReference>
<organism evidence="1 2">
    <name type="scientific">Megaselia scalaris</name>
    <name type="common">Humpbacked fly</name>
    <name type="synonym">Phora scalaris</name>
    <dbReference type="NCBI Taxonomy" id="36166"/>
    <lineage>
        <taxon>Eukaryota</taxon>
        <taxon>Metazoa</taxon>
        <taxon>Ecdysozoa</taxon>
        <taxon>Arthropoda</taxon>
        <taxon>Hexapoda</taxon>
        <taxon>Insecta</taxon>
        <taxon>Pterygota</taxon>
        <taxon>Neoptera</taxon>
        <taxon>Endopterygota</taxon>
        <taxon>Diptera</taxon>
        <taxon>Brachycera</taxon>
        <taxon>Muscomorpha</taxon>
        <taxon>Platypezoidea</taxon>
        <taxon>Phoridae</taxon>
        <taxon>Megaseliini</taxon>
        <taxon>Megaselia</taxon>
    </lineage>
</organism>
<name>T1GSV4_MEGSC</name>
<dbReference type="EnsemblMetazoa" id="MESCA006766-RA">
    <property type="protein sequence ID" value="MESCA006766-PA"/>
    <property type="gene ID" value="MESCA006766"/>
</dbReference>
<dbReference type="Proteomes" id="UP000015102">
    <property type="component" value="Unassembled WGS sequence"/>
</dbReference>
<dbReference type="AlphaFoldDB" id="T1GSV4"/>
<protein>
    <submittedName>
        <fullName evidence="1">Uncharacterized protein</fullName>
    </submittedName>
</protein>
<keyword evidence="2" id="KW-1185">Reference proteome</keyword>
<proteinExistence type="predicted"/>
<evidence type="ECO:0000313" key="2">
    <source>
        <dbReference type="Proteomes" id="UP000015102"/>
    </source>
</evidence>
<evidence type="ECO:0000313" key="1">
    <source>
        <dbReference type="EnsemblMetazoa" id="MESCA006766-PA"/>
    </source>
</evidence>
<dbReference type="EMBL" id="CAQQ02029611">
    <property type="status" value="NOT_ANNOTATED_CDS"/>
    <property type="molecule type" value="Genomic_DNA"/>
</dbReference>
<reference evidence="2" key="1">
    <citation type="submission" date="2013-02" db="EMBL/GenBank/DDBJ databases">
        <authorList>
            <person name="Hughes D."/>
        </authorList>
    </citation>
    <scope>NUCLEOTIDE SEQUENCE</scope>
    <source>
        <strain>Durham</strain>
        <strain evidence="2">NC isolate 2 -- Noor lab</strain>
    </source>
</reference>
<sequence length="60" mass="6924">MDKFWGEVGGSRNYVQCISRKCEFTMQKRNFAPARNEIIETTISKIKVQARGSKNIKIES</sequence>
<dbReference type="HOGENOM" id="CLU_2944364_0_0_1"/>
<reference evidence="1" key="2">
    <citation type="submission" date="2015-06" db="UniProtKB">
        <authorList>
            <consortium name="EnsemblMetazoa"/>
        </authorList>
    </citation>
    <scope>IDENTIFICATION</scope>
</reference>
<accession>T1GSV4</accession>